<reference evidence="3" key="2">
    <citation type="submission" date="2010-03" db="EMBL/GenBank/DDBJ databases">
        <title>The genome sequence of Coccidioides posadasii strain Silveira.</title>
        <authorList>
            <consortium name="The Broad Institute Genome Sequencing Center for Infectious Disease"/>
            <person name="Neafsey D."/>
            <person name="Orbach M."/>
            <person name="Henn M.R."/>
            <person name="Cole G.T."/>
            <person name="Galgiani J."/>
            <person name="Gardner M.J."/>
            <person name="Kirkland T.N."/>
            <person name="Taylor J.W."/>
            <person name="Young S.K."/>
            <person name="Zeng Q."/>
            <person name="Koehrsen M."/>
            <person name="Alvarado L."/>
            <person name="Berlin A."/>
            <person name="Borenstein D."/>
            <person name="Chapman S.B."/>
            <person name="Chen Z."/>
            <person name="Engels R."/>
            <person name="Freedman E."/>
            <person name="Gellesch M."/>
            <person name="Goldberg J."/>
            <person name="Griggs A."/>
            <person name="Gujja S."/>
            <person name="Heilman E."/>
            <person name="Heiman D."/>
            <person name="Howarth C."/>
            <person name="Jen D."/>
            <person name="Larson L."/>
            <person name="Mehta T."/>
            <person name="Neiman D."/>
            <person name="Park D."/>
            <person name="Pearson M."/>
            <person name="Richards J."/>
            <person name="Roberts A."/>
            <person name="Saif S."/>
            <person name="Shea T."/>
            <person name="Shenoy N."/>
            <person name="Sisk P."/>
            <person name="Stolte C."/>
            <person name="Sykes S."/>
            <person name="Walk T."/>
            <person name="White J."/>
            <person name="Yandava C."/>
            <person name="Haas B."/>
            <person name="Nusbaum C."/>
            <person name="Birren B."/>
        </authorList>
    </citation>
    <scope>NUCLEOTIDE SEQUENCE [LARGE SCALE GENOMIC DNA]</scope>
    <source>
        <strain evidence="3">RMSCC 757 / Silveira</strain>
    </source>
</reference>
<evidence type="ECO:0000313" key="3">
    <source>
        <dbReference type="Proteomes" id="UP000002497"/>
    </source>
</evidence>
<organism evidence="3">
    <name type="scientific">Coccidioides posadasii (strain RMSCC 757 / Silveira)</name>
    <name type="common">Valley fever fungus</name>
    <dbReference type="NCBI Taxonomy" id="443226"/>
    <lineage>
        <taxon>Eukaryota</taxon>
        <taxon>Fungi</taxon>
        <taxon>Dikarya</taxon>
        <taxon>Ascomycota</taxon>
        <taxon>Pezizomycotina</taxon>
        <taxon>Eurotiomycetes</taxon>
        <taxon>Eurotiomycetidae</taxon>
        <taxon>Onygenales</taxon>
        <taxon>Onygenaceae</taxon>
        <taxon>Coccidioides</taxon>
    </lineage>
</organism>
<reference evidence="3" key="1">
    <citation type="journal article" date="2010" name="Genome Res.">
        <title>Population genomic sequencing of Coccidioides fungi reveals recent hybridization and transposon control.</title>
        <authorList>
            <person name="Neafsey D.E."/>
            <person name="Barker B.M."/>
            <person name="Sharpton T.J."/>
            <person name="Stajich J.E."/>
            <person name="Park D.J."/>
            <person name="Whiston E."/>
            <person name="Hung C.-Y."/>
            <person name="McMahan C."/>
            <person name="White J."/>
            <person name="Sykes S."/>
            <person name="Heiman D."/>
            <person name="Young S."/>
            <person name="Zeng Q."/>
            <person name="Abouelleil A."/>
            <person name="Aftuck L."/>
            <person name="Bessette D."/>
            <person name="Brown A."/>
            <person name="FitzGerald M."/>
            <person name="Lui A."/>
            <person name="Macdonald J.P."/>
            <person name="Priest M."/>
            <person name="Orbach M.J."/>
            <person name="Galgiani J.N."/>
            <person name="Kirkland T.N."/>
            <person name="Cole G.T."/>
            <person name="Birren B.W."/>
            <person name="Henn M.R."/>
            <person name="Taylor J.W."/>
            <person name="Rounsley S.D."/>
        </authorList>
    </citation>
    <scope>NUCLEOTIDE SEQUENCE [LARGE SCALE GENOMIC DNA]</scope>
    <source>
        <strain evidence="3">RMSCC 757 / Silveira</strain>
    </source>
</reference>
<sequence length="113" mass="12283">MEPLRSIWKWPGVDCGGVNGIVVRRLFVVLVSLLSSSSSLFVAAAAVRLSLARREMPTTLEMLARWLAGWRCGCRIGLGSRETSPPTRITWTEHTGYGLASDVLGGARDPRGD</sequence>
<feature type="transmembrane region" description="Helical" evidence="1">
    <location>
        <begin position="26"/>
        <end position="47"/>
    </location>
</feature>
<dbReference type="HOGENOM" id="CLU_2133289_0_0_1"/>
<keyword evidence="3" id="KW-1185">Reference proteome</keyword>
<dbReference type="AlphaFoldDB" id="E9D1B0"/>
<dbReference type="Proteomes" id="UP000002497">
    <property type="component" value="Unassembled WGS sequence"/>
</dbReference>
<proteinExistence type="predicted"/>
<protein>
    <submittedName>
        <fullName evidence="2">Predicted protein</fullName>
    </submittedName>
</protein>
<accession>E9D1B0</accession>
<keyword evidence="1" id="KW-0472">Membrane</keyword>
<evidence type="ECO:0000313" key="2">
    <source>
        <dbReference type="EMBL" id="EFW19585.1"/>
    </source>
</evidence>
<gene>
    <name evidence="2" type="ORF">CPSG_03968</name>
</gene>
<dbReference type="VEuPathDB" id="FungiDB:CPSG_03968"/>
<keyword evidence="1" id="KW-0812">Transmembrane</keyword>
<name>E9D1B0_COCPS</name>
<dbReference type="EMBL" id="GL636490">
    <property type="protein sequence ID" value="EFW19585.1"/>
    <property type="molecule type" value="Genomic_DNA"/>
</dbReference>
<evidence type="ECO:0000256" key="1">
    <source>
        <dbReference type="SAM" id="Phobius"/>
    </source>
</evidence>
<keyword evidence="1" id="KW-1133">Transmembrane helix</keyword>